<evidence type="ECO:0000313" key="5">
    <source>
        <dbReference type="EMBL" id="GGG43992.1"/>
    </source>
</evidence>
<keyword evidence="1" id="KW-0732">Signal</keyword>
<evidence type="ECO:0000256" key="2">
    <source>
        <dbReference type="ARBA" id="ARBA00022737"/>
    </source>
</evidence>
<comment type="caution">
    <text evidence="5">The sequence shown here is derived from an EMBL/GenBank/DDBJ whole genome shotgun (WGS) entry which is preliminary data.</text>
</comment>
<dbReference type="EMBL" id="BMFQ01000002">
    <property type="protein sequence ID" value="GGG43992.1"/>
    <property type="molecule type" value="Genomic_DNA"/>
</dbReference>
<dbReference type="PANTHER" id="PTHR24273">
    <property type="entry name" value="FI04643P-RELATED"/>
    <property type="match status" value="1"/>
</dbReference>
<dbReference type="Proteomes" id="UP000625976">
    <property type="component" value="Unassembled WGS sequence"/>
</dbReference>
<protein>
    <recommendedName>
        <fullName evidence="4">HYR domain-containing protein</fullName>
    </recommendedName>
</protein>
<dbReference type="Pfam" id="PF13385">
    <property type="entry name" value="Laminin_G_3"/>
    <property type="match status" value="1"/>
</dbReference>
<evidence type="ECO:0000313" key="6">
    <source>
        <dbReference type="Proteomes" id="UP000625976"/>
    </source>
</evidence>
<dbReference type="SMART" id="SM00560">
    <property type="entry name" value="LamGL"/>
    <property type="match status" value="1"/>
</dbReference>
<accession>A0A917LMD4</accession>
<evidence type="ECO:0000259" key="4">
    <source>
        <dbReference type="PROSITE" id="PS50825"/>
    </source>
</evidence>
<feature type="domain" description="HYR" evidence="4">
    <location>
        <begin position="61"/>
        <end position="148"/>
    </location>
</feature>
<dbReference type="GO" id="GO:0004553">
    <property type="term" value="F:hydrolase activity, hydrolyzing O-glycosyl compounds"/>
    <property type="evidence" value="ECO:0007669"/>
    <property type="project" value="UniProtKB-ARBA"/>
</dbReference>
<dbReference type="PANTHER" id="PTHR24273:SF32">
    <property type="entry name" value="HYALIN"/>
    <property type="match status" value="1"/>
</dbReference>
<keyword evidence="3" id="KW-1015">Disulfide bond</keyword>
<organism evidence="5 6">
    <name type="scientific">Bizionia arctica</name>
    <dbReference type="NCBI Taxonomy" id="1495645"/>
    <lineage>
        <taxon>Bacteria</taxon>
        <taxon>Pseudomonadati</taxon>
        <taxon>Bacteroidota</taxon>
        <taxon>Flavobacteriia</taxon>
        <taxon>Flavobacteriales</taxon>
        <taxon>Flavobacteriaceae</taxon>
        <taxon>Bizionia</taxon>
    </lineage>
</organism>
<gene>
    <name evidence="5" type="ORF">GCM10010976_14490</name>
</gene>
<dbReference type="InterPro" id="IPR006558">
    <property type="entry name" value="LamG-like"/>
</dbReference>
<keyword evidence="2" id="KW-0677">Repeat</keyword>
<dbReference type="InterPro" id="IPR013320">
    <property type="entry name" value="ConA-like_dom_sf"/>
</dbReference>
<dbReference type="RefSeq" id="WP_188463361.1">
    <property type="nucleotide sequence ID" value="NZ_BMFQ01000002.1"/>
</dbReference>
<dbReference type="PROSITE" id="PS50825">
    <property type="entry name" value="HYR"/>
    <property type="match status" value="1"/>
</dbReference>
<dbReference type="InterPro" id="IPR003410">
    <property type="entry name" value="HYR_dom"/>
</dbReference>
<dbReference type="Gene3D" id="2.60.40.1080">
    <property type="match status" value="2"/>
</dbReference>
<reference evidence="5" key="1">
    <citation type="journal article" date="2014" name="Int. J. Syst. Evol. Microbiol.">
        <title>Complete genome sequence of Corynebacterium casei LMG S-19264T (=DSM 44701T), isolated from a smear-ripened cheese.</title>
        <authorList>
            <consortium name="US DOE Joint Genome Institute (JGI-PGF)"/>
            <person name="Walter F."/>
            <person name="Albersmeier A."/>
            <person name="Kalinowski J."/>
            <person name="Ruckert C."/>
        </authorList>
    </citation>
    <scope>NUCLEOTIDE SEQUENCE</scope>
    <source>
        <strain evidence="5">CGMCC 1.12751</strain>
    </source>
</reference>
<reference evidence="5" key="2">
    <citation type="submission" date="2020-09" db="EMBL/GenBank/DDBJ databases">
        <authorList>
            <person name="Sun Q."/>
            <person name="Zhou Y."/>
        </authorList>
    </citation>
    <scope>NUCLEOTIDE SEQUENCE</scope>
    <source>
        <strain evidence="5">CGMCC 1.12751</strain>
    </source>
</reference>
<evidence type="ECO:0000256" key="3">
    <source>
        <dbReference type="ARBA" id="ARBA00023157"/>
    </source>
</evidence>
<proteinExistence type="predicted"/>
<dbReference type="Gene3D" id="2.60.120.200">
    <property type="match status" value="1"/>
</dbReference>
<sequence length="2890" mass="307295">MTKITTFYTLIISLIISFNGLSNSIDKNYSSLHNTLGKNQIYNPLEGYLSFRPDYETTYINNSKFLTIIDCPGSISVNNDPDVCGANVSWVPPTTNNGLYEIVRVTGPAPGSYFPVGGPVLIEYEEHVIATGLPTLEPRCQFNVTVIDNQAPTISPAILPDINESLDASCSFSIPDYTGLITALDNCTPSSLGQLPTIGTVISGSGTVQTISLIANDDNGNPSNIIFNITLVDALAPVADLATLADVTTQCEVTSLTFPTATDNCGGLVTVTNDATLPINGQGTTVVTWTYTDVNSNSSTQTQNIVITDVTAPVPDLATLPNITDQCSVASLTAPTATDNCGGTVTVTNDATLPINGQGTTVVTWTYTDVNSNSSTQTQNIVITDVTAPVPDLATLPNITDQCSVASLTAPTATDNCGGTVTVTNDATLPINGQGTTVVTWTYTDVNSNTSTQTQNIVITDVTAPVPDLATLPNVTAQCSVTSLTDPTATDNCGGLVTVTNDATLPINGQGTTVVTWTYTDVNSNSSTQTQNVVITDNTPPVPDLATLPNVTAQCSVTSLTDPTATDNCGGLVTVTNDATLPINGQGTTVVTWTYTDVNSNSSTQTQNIVITDVTAPVPDLATLPNVTAQCSVTSLTAPAATDNCGGLVTVTNDATLPINGQGTTVVTWTYTDVNSNSSTQTQNIVITDVTAPVQDLATLPNITDQCSVASLTAPTATDNCGGTVTVTNDATLPINGQGTTVVTWTYTDVNNNATTQTQNIVITDVTAPVPNLATLPNVTAQCSVTSLTAPTATDNCGGLVTVTNDATLPITVQGTTVIVWTYEDVNGNSSTQTQNVIITDTTPPNVICQSISITLNATGTANITTAQIDNGSTDNCGISSMALDIYTFNCSDLGTNTVNLTVYDASGNSSSCTATVTILDPASNASVTIASNDANNEICDGEILTFTATPVNAGTTQFYEWFINGVSEGTTAVPTFTPFPAPTADYTIVVYMTTDISACDPKQSNTLSILVHPLPIVNVSDYDFCIDDNTQSASPNTGGTWTSSNTGIATITNSGAITPVNSGTVTFTYTNTTTGCSSTTNAVTINPLPIVGNYPTDNTICVNETHSLSPSTGGTWTSNSPSVATITNEGVITGMSHGNVTFTFTNTATSCSVTSASIEVLDIPVIDSVTASPSTVCARENSILTASVAGAGTNNAILVNYDFNSGNIYDNLNGHEITGITSDVYSNIGFDRTQTGIASVAPPAFAANAAGTALRQIDNYQDGNNGLGGTEDNGNWRFEIDGPDLNNYQDFIVYFQAKRVALFGNYKRVRVQIQSPNYNGGNWDNNYADLPLPTNTTQWQDINIPLPPEVNNPTDLNIRLQVNDGSDYDYGNYNCYQVWEWIWWPFWGHYVTVCDDYGAHNIVEPHVLIDNFQVQASKAGGDFDYDWDVVSGDIGSLPATTTTHQITVTPNETTEYEVTVTNSDGCPATETVTVNVFPVPVLNVFVNYCPAPPNSNAVELQASPGFVTYVWNNGETTQTIYVDTAGTYQVIGITSDGCSVSTTINVATELVTDGDFTNFNAAAPSFNTEYSQRQGFYNGANNSGLYQEGTYAVNTSAYGTASGTPQGYHPNFHGRDHTNNGTGARNFLMVNGSSTTIDPPGPEGPRQRIIWEQTVTVEANTDYYFSAYAMNLNPASPARLQFEVNGVLVGSIANLNTAPKPTSESQVDLTNWVRFYSNPTWNSGVATTAIIRIRNLNTAPGGNDFALDDISFATLSTFIRLTSPIGADNQIICQSTVMDEITYDIGGGLTAPNIEWYLNGSATSLGLNVFPNGLSYTFDGLEYAINGTPTVFGNYTYEITTTSACDVKRATGSLIINEIPVVTIDPITSPICFADGSVPLQANLSGSATSGIWTTSGSGSFSPNNTDPNASYIFGFGDSSTITLTYTTDDPDGTGATGPCDAAFETVDIQITPYIMADANPTNIDYALILTNCSITTIALDANNVTGQWSATPNTGFFSDVIAHNSNFTGESGTSYTLTWTATNASPCGDTPSNLVINIPDCGSNIIFEGAGDNISFGDNYNQIGSFSLEAWIKPNNVSGTKTIISKRNGTSTASGYDLSLVGNNLRFRYNSSQITATTGQSISSTKWYHVAITYDGASYTMYIDGFFIRAASGASPGTNTNKALIGAMDRTNNSPINYFTGGIDEVRIWNTALSQSQIREMMNQEIKQSGSNVIGEEIPLDITGPLLWNDLRGYYQMNTGLQTNIIAGNIQDISSSPVPGKLNAMTSNQSETAPIPYISIGNNTTWDNATTWSAGSVQQIPNSRDRNIVPNSLQTWNIVRTRTNVTTNRPAGIPEVGITTVHGLIVDSNTLSISNDQPLYVNKYLKIDGTLDLIGESQLLQPMGSIVDYSGSGVLHRDQQGTTNLYNYNYWSSPVSTDGNTYQIGSVLYSGSLPISWIAANDATGSTNPVTLSSRWLYLYENFPAGNYADWTPINPAYNVPVGLGYTMKGSGNGTAPSYPELQNYTFVGKPNNGTLTSPVTGGNEALVGNPYPSAIDANLFIADNQGSITGPIYFWEHSKTNASHITADYEGGYATYSLSGGIGATSPPPGIAGIGVVGLVPKRYIPVSQGYYVTGDTDGGLITFNNSQRIFKTQASGDSVFLRTENDEDNENNEELIKRVRLNFTTPEGAIRPLLLAFTPNNEATDGVDYGYDAKNADYFPSDMSFIIEDEKYVIQGVGQFNDDNIYPVTLDLGISGTIQIELTDLENFDNPIDVYVYDALLSTYSRINTVNYQIALDAGSHANRYFITFKEDAILNIVDEEFSNVVVNFLNATSEIYINVPTSIDIKQVYLVNMLGQTVRSWNATNAPLAHECKLPVSKISEGTYIIKVRTSDNKLINKKIVIDQN</sequence>
<name>A0A917LMD4_9FLAO</name>
<evidence type="ECO:0000256" key="1">
    <source>
        <dbReference type="ARBA" id="ARBA00022729"/>
    </source>
</evidence>
<dbReference type="GO" id="GO:0005975">
    <property type="term" value="P:carbohydrate metabolic process"/>
    <property type="evidence" value="ECO:0007669"/>
    <property type="project" value="UniProtKB-ARBA"/>
</dbReference>
<keyword evidence="6" id="KW-1185">Reference proteome</keyword>
<dbReference type="SUPFAM" id="SSF49899">
    <property type="entry name" value="Concanavalin A-like lectins/glucanases"/>
    <property type="match status" value="1"/>
</dbReference>